<organism evidence="1 2">
    <name type="scientific">Melastoma candidum</name>
    <dbReference type="NCBI Taxonomy" id="119954"/>
    <lineage>
        <taxon>Eukaryota</taxon>
        <taxon>Viridiplantae</taxon>
        <taxon>Streptophyta</taxon>
        <taxon>Embryophyta</taxon>
        <taxon>Tracheophyta</taxon>
        <taxon>Spermatophyta</taxon>
        <taxon>Magnoliopsida</taxon>
        <taxon>eudicotyledons</taxon>
        <taxon>Gunneridae</taxon>
        <taxon>Pentapetalae</taxon>
        <taxon>rosids</taxon>
        <taxon>malvids</taxon>
        <taxon>Myrtales</taxon>
        <taxon>Melastomataceae</taxon>
        <taxon>Melastomatoideae</taxon>
        <taxon>Melastomateae</taxon>
        <taxon>Melastoma</taxon>
    </lineage>
</organism>
<dbReference type="EMBL" id="CM042884">
    <property type="protein sequence ID" value="KAI4369895.1"/>
    <property type="molecule type" value="Genomic_DNA"/>
</dbReference>
<proteinExistence type="predicted"/>
<reference evidence="2" key="1">
    <citation type="journal article" date="2023" name="Front. Plant Sci.">
        <title>Chromosomal-level genome assembly of Melastoma candidum provides insights into trichome evolution.</title>
        <authorList>
            <person name="Zhong Y."/>
            <person name="Wu W."/>
            <person name="Sun C."/>
            <person name="Zou P."/>
            <person name="Liu Y."/>
            <person name="Dai S."/>
            <person name="Zhou R."/>
        </authorList>
    </citation>
    <scope>NUCLEOTIDE SEQUENCE [LARGE SCALE GENOMIC DNA]</scope>
</reference>
<protein>
    <submittedName>
        <fullName evidence="1">Uncharacterized protein</fullName>
    </submittedName>
</protein>
<gene>
    <name evidence="1" type="ORF">MLD38_018290</name>
</gene>
<sequence>MATCNPNQHLFLNPSTTEALALGKLMVCANHPSDELFFKQFPTYRMYDTGKGSVEVMQKALSEEPGR</sequence>
<evidence type="ECO:0000313" key="2">
    <source>
        <dbReference type="Proteomes" id="UP001057402"/>
    </source>
</evidence>
<keyword evidence="2" id="KW-1185">Reference proteome</keyword>
<evidence type="ECO:0000313" key="1">
    <source>
        <dbReference type="EMBL" id="KAI4369895.1"/>
    </source>
</evidence>
<accession>A0ACB9QTD6</accession>
<dbReference type="Proteomes" id="UP001057402">
    <property type="component" value="Chromosome 5"/>
</dbReference>
<name>A0ACB9QTD6_9MYRT</name>
<comment type="caution">
    <text evidence="1">The sequence shown here is derived from an EMBL/GenBank/DDBJ whole genome shotgun (WGS) entry which is preliminary data.</text>
</comment>